<evidence type="ECO:0000256" key="2">
    <source>
        <dbReference type="ARBA" id="ARBA00022737"/>
    </source>
</evidence>
<gene>
    <name evidence="10" type="ORF">ZOSMA_37G00410</name>
</gene>
<keyword evidence="5" id="KW-0804">Transcription</keyword>
<dbReference type="GO" id="GO:0005634">
    <property type="term" value="C:nucleus"/>
    <property type="evidence" value="ECO:0000318"/>
    <property type="project" value="GO_Central"/>
</dbReference>
<evidence type="ECO:0000256" key="6">
    <source>
        <dbReference type="ARBA" id="ARBA00023242"/>
    </source>
</evidence>
<accession>A0A0K9P556</accession>
<feature type="region of interest" description="Disordered" evidence="7">
    <location>
        <begin position="305"/>
        <end position="327"/>
    </location>
</feature>
<proteinExistence type="predicted"/>
<evidence type="ECO:0000256" key="5">
    <source>
        <dbReference type="ARBA" id="ARBA00023163"/>
    </source>
</evidence>
<evidence type="ECO:0000256" key="7">
    <source>
        <dbReference type="SAM" id="MobiDB-lite"/>
    </source>
</evidence>
<feature type="domain" description="HTH myb-type" evidence="9">
    <location>
        <begin position="45"/>
        <end position="101"/>
    </location>
</feature>
<dbReference type="Proteomes" id="UP000036987">
    <property type="component" value="Unassembled WGS sequence"/>
</dbReference>
<comment type="caution">
    <text evidence="10">The sequence shown here is derived from an EMBL/GenBank/DDBJ whole genome shotgun (WGS) entry which is preliminary data.</text>
</comment>
<dbReference type="AlphaFoldDB" id="A0A0K9P556"/>
<dbReference type="SMART" id="SM00717">
    <property type="entry name" value="SANT"/>
    <property type="match status" value="2"/>
</dbReference>
<dbReference type="InterPro" id="IPR051953">
    <property type="entry name" value="Plant_SW-associated_TFs"/>
</dbReference>
<dbReference type="OrthoDB" id="2143914at2759"/>
<evidence type="ECO:0000313" key="11">
    <source>
        <dbReference type="Proteomes" id="UP000036987"/>
    </source>
</evidence>
<keyword evidence="2" id="KW-0677">Repeat</keyword>
<feature type="domain" description="Myb-like" evidence="8">
    <location>
        <begin position="45"/>
        <end position="97"/>
    </location>
</feature>
<dbReference type="GO" id="GO:0000976">
    <property type="term" value="F:transcription cis-regulatory region binding"/>
    <property type="evidence" value="ECO:0000318"/>
    <property type="project" value="GO_Central"/>
</dbReference>
<dbReference type="InterPro" id="IPR009057">
    <property type="entry name" value="Homeodomain-like_sf"/>
</dbReference>
<sequence length="348" mass="38515">MMTATSILPPPPCLLYPSQPPPFIVLLTLSSSRSVEESKMMDGYKQKLRKGLWSPEEDEKLLKHITNYGHGCWSSVPRQAGLQRCGKSCRLRWINYLRPDLKRGTFSQEEEKLVIELHGVLGNKWSQIASQLPGRTDNEIKNLWNSSIKKKLLQRGIDPNTHKSLSRLLETHDSRTTMPNARSNTGNLDNLQLSVPTSNLSSDPLLWFNNGPYPSSELNVDSEFDCSTLASVLPSGGGSTLMVKQSGQTQVSGGQYWEGGSSSTSGTSVNSCLFESGIGLFPWADMSPEEEFIKWSEFLDSVEAGSTNAEGSGGHAKVETRDSGSCQQQTQFPYLSEDIYSNHFQTQL</sequence>
<dbReference type="SUPFAM" id="SSF46689">
    <property type="entry name" value="Homeodomain-like"/>
    <property type="match status" value="1"/>
</dbReference>
<comment type="subcellular location">
    <subcellularLocation>
        <location evidence="1">Nucleus</location>
    </subcellularLocation>
</comment>
<evidence type="ECO:0000256" key="1">
    <source>
        <dbReference type="ARBA" id="ARBA00004123"/>
    </source>
</evidence>
<dbReference type="PROSITE" id="PS51294">
    <property type="entry name" value="HTH_MYB"/>
    <property type="match status" value="2"/>
</dbReference>
<evidence type="ECO:0000259" key="9">
    <source>
        <dbReference type="PROSITE" id="PS51294"/>
    </source>
</evidence>
<dbReference type="EMBL" id="LFYR01001173">
    <property type="protein sequence ID" value="KMZ64161.1"/>
    <property type="molecule type" value="Genomic_DNA"/>
</dbReference>
<dbReference type="PANTHER" id="PTHR47997">
    <property type="entry name" value="MYB DOMAIN PROTEIN 55"/>
    <property type="match status" value="1"/>
</dbReference>
<reference evidence="11" key="1">
    <citation type="journal article" date="2016" name="Nature">
        <title>The genome of the seagrass Zostera marina reveals angiosperm adaptation to the sea.</title>
        <authorList>
            <person name="Olsen J.L."/>
            <person name="Rouze P."/>
            <person name="Verhelst B."/>
            <person name="Lin Y.-C."/>
            <person name="Bayer T."/>
            <person name="Collen J."/>
            <person name="Dattolo E."/>
            <person name="De Paoli E."/>
            <person name="Dittami S."/>
            <person name="Maumus F."/>
            <person name="Michel G."/>
            <person name="Kersting A."/>
            <person name="Lauritano C."/>
            <person name="Lohaus R."/>
            <person name="Toepel M."/>
            <person name="Tonon T."/>
            <person name="Vanneste K."/>
            <person name="Amirebrahimi M."/>
            <person name="Brakel J."/>
            <person name="Bostroem C."/>
            <person name="Chovatia M."/>
            <person name="Grimwood J."/>
            <person name="Jenkins J.W."/>
            <person name="Jueterbock A."/>
            <person name="Mraz A."/>
            <person name="Stam W.T."/>
            <person name="Tice H."/>
            <person name="Bornberg-Bauer E."/>
            <person name="Green P.J."/>
            <person name="Pearson G.A."/>
            <person name="Procaccini G."/>
            <person name="Duarte C.M."/>
            <person name="Schmutz J."/>
            <person name="Reusch T.B.H."/>
            <person name="Van de Peer Y."/>
        </authorList>
    </citation>
    <scope>NUCLEOTIDE SEQUENCE [LARGE SCALE GENOMIC DNA]</scope>
    <source>
        <strain evidence="11">cv. Finnish</strain>
    </source>
</reference>
<keyword evidence="3" id="KW-0805">Transcription regulation</keyword>
<protein>
    <submittedName>
        <fullName evidence="10">Uncharacterized protein</fullName>
    </submittedName>
</protein>
<feature type="domain" description="HTH myb-type" evidence="9">
    <location>
        <begin position="102"/>
        <end position="152"/>
    </location>
</feature>
<keyword evidence="6" id="KW-0539">Nucleus</keyword>
<evidence type="ECO:0000256" key="3">
    <source>
        <dbReference type="ARBA" id="ARBA00023015"/>
    </source>
</evidence>
<dbReference type="InterPro" id="IPR001005">
    <property type="entry name" value="SANT/Myb"/>
</dbReference>
<keyword evidence="4" id="KW-0238">DNA-binding</keyword>
<dbReference type="PANTHER" id="PTHR47997:SF75">
    <property type="entry name" value="MYB DOMAIN PROTEIN 55"/>
    <property type="match status" value="1"/>
</dbReference>
<feature type="domain" description="Myb-like" evidence="8">
    <location>
        <begin position="98"/>
        <end position="148"/>
    </location>
</feature>
<dbReference type="Gene3D" id="1.10.10.60">
    <property type="entry name" value="Homeodomain-like"/>
    <property type="match status" value="2"/>
</dbReference>
<evidence type="ECO:0000259" key="8">
    <source>
        <dbReference type="PROSITE" id="PS50090"/>
    </source>
</evidence>
<dbReference type="FunFam" id="1.10.10.60:FF:000047">
    <property type="entry name" value="Myb transcription factor"/>
    <property type="match status" value="1"/>
</dbReference>
<evidence type="ECO:0000313" key="10">
    <source>
        <dbReference type="EMBL" id="KMZ64161.1"/>
    </source>
</evidence>
<dbReference type="FunFam" id="1.10.10.60:FF:000394">
    <property type="entry name" value="MYB transcription factor"/>
    <property type="match status" value="1"/>
</dbReference>
<dbReference type="InterPro" id="IPR017930">
    <property type="entry name" value="Myb_dom"/>
</dbReference>
<dbReference type="Pfam" id="PF00249">
    <property type="entry name" value="Myb_DNA-binding"/>
    <property type="match status" value="2"/>
</dbReference>
<keyword evidence="11" id="KW-1185">Reference proteome</keyword>
<organism evidence="10 11">
    <name type="scientific">Zostera marina</name>
    <name type="common">Eelgrass</name>
    <dbReference type="NCBI Taxonomy" id="29655"/>
    <lineage>
        <taxon>Eukaryota</taxon>
        <taxon>Viridiplantae</taxon>
        <taxon>Streptophyta</taxon>
        <taxon>Embryophyta</taxon>
        <taxon>Tracheophyta</taxon>
        <taxon>Spermatophyta</taxon>
        <taxon>Magnoliopsida</taxon>
        <taxon>Liliopsida</taxon>
        <taxon>Zosteraceae</taxon>
        <taxon>Zostera</taxon>
    </lineage>
</organism>
<evidence type="ECO:0000256" key="4">
    <source>
        <dbReference type="ARBA" id="ARBA00023125"/>
    </source>
</evidence>
<dbReference type="GO" id="GO:0006355">
    <property type="term" value="P:regulation of DNA-templated transcription"/>
    <property type="evidence" value="ECO:0000318"/>
    <property type="project" value="GO_Central"/>
</dbReference>
<name>A0A0K9P556_ZOSMR</name>
<dbReference type="CDD" id="cd00167">
    <property type="entry name" value="SANT"/>
    <property type="match status" value="2"/>
</dbReference>
<dbReference type="PROSITE" id="PS50090">
    <property type="entry name" value="MYB_LIKE"/>
    <property type="match status" value="2"/>
</dbReference>